<evidence type="ECO:0000256" key="3">
    <source>
        <dbReference type="ARBA" id="ARBA00022679"/>
    </source>
</evidence>
<dbReference type="RefSeq" id="WP_285671599.1">
    <property type="nucleotide sequence ID" value="NZ_BSYI01000013.1"/>
</dbReference>
<evidence type="ECO:0000259" key="9">
    <source>
        <dbReference type="Pfam" id="PF05157"/>
    </source>
</evidence>
<sequence length="673" mass="71684">MNLQAPPGGWRLLGAAPARHRLREREPSRPRLGAILAAQHRLRPADLASALALQRLRPDRLGATLVANGWAAEADVAAALATQRGLGLVDLDAAPPDRALLDPEAAADYLQRGVIPWRRKGRVTTYAAVDPDALGPALARIGPRRGLVCIAVCTRSALERAVAAALAPELAARAAARCPEAASLRGIRGLRRRVAAAVLGVAALVWLGGEVGAMLGLLLLFLLNAATGALRIGAMLAGRCQPPPARDLPEGTVALSARRPLPRVSLLVPLYREAGMVGEIVAALSRLDYPRAALEVRLLLEADDAETIAAVAAHRLPAWIRPLVVPAGRPRTKPRALNYALDFCTGEIVGILDAEDRPEPGQLRDVAATLAAAAPEIGCVQCQLSYHNARENWLSRCFQIEYSIWFDVLLRGFQALGLPIPLGGTSVYFRRSVLQAVGGWDAHNVTEDADLGMRLARRGLKVAVLGSVTEEEANCVAWRWVRQRSRWLKGYLLTWLSHMRAPGRLWRELGPLGFAGLNLLFLGAATAYLAIPLFWAAMAGWALTGQGLWQSALPGWALWPVMVSLAIGQAVMLGCAGLALRRRGQLGLLWVVPTLPVYWTLGAVAAWKAVAELIVAPFWWDKTRHGTSRALGAAPPASAAAPAAGAAGAAGAGGGGHRENVSATGWKPRRIAQ</sequence>
<evidence type="ECO:0000256" key="8">
    <source>
        <dbReference type="SAM" id="Phobius"/>
    </source>
</evidence>
<dbReference type="InterPro" id="IPR037257">
    <property type="entry name" value="T2SS_E_N_sf"/>
</dbReference>
<dbReference type="Pfam" id="PF05157">
    <property type="entry name" value="MshEN"/>
    <property type="match status" value="1"/>
</dbReference>
<accession>A0ABQ6LPJ2</accession>
<keyword evidence="2" id="KW-0328">Glycosyltransferase</keyword>
<dbReference type="SUPFAM" id="SSF160246">
    <property type="entry name" value="EspE N-terminal domain-like"/>
    <property type="match status" value="1"/>
</dbReference>
<dbReference type="EMBL" id="BSYI01000013">
    <property type="protein sequence ID" value="GMG82808.1"/>
    <property type="molecule type" value="Genomic_DNA"/>
</dbReference>
<comment type="subcellular location">
    <subcellularLocation>
        <location evidence="1">Membrane</location>
        <topology evidence="1">Multi-pass membrane protein</topology>
    </subcellularLocation>
</comment>
<evidence type="ECO:0000313" key="12">
    <source>
        <dbReference type="Proteomes" id="UP001239909"/>
    </source>
</evidence>
<proteinExistence type="predicted"/>
<evidence type="ECO:0000256" key="1">
    <source>
        <dbReference type="ARBA" id="ARBA00004141"/>
    </source>
</evidence>
<reference evidence="11 12" key="1">
    <citation type="submission" date="2023-04" db="EMBL/GenBank/DDBJ databases">
        <title>Marinoamorphus aggregata gen. nov., sp. Nov., isolate from tissue of brittle star Ophioplocus japonicus.</title>
        <authorList>
            <person name="Kawano K."/>
            <person name="Sawayama S."/>
            <person name="Nakagawa S."/>
        </authorList>
    </citation>
    <scope>NUCLEOTIDE SEQUENCE [LARGE SCALE GENOMIC DNA]</scope>
    <source>
        <strain evidence="11 12">NKW23</strain>
    </source>
</reference>
<dbReference type="InterPro" id="IPR050321">
    <property type="entry name" value="Glycosyltr_2/OpgH_subfam"/>
</dbReference>
<name>A0ABQ6LPJ2_9RHOB</name>
<dbReference type="InterPro" id="IPR029044">
    <property type="entry name" value="Nucleotide-diphossugar_trans"/>
</dbReference>
<feature type="transmembrane region" description="Helical" evidence="8">
    <location>
        <begin position="557"/>
        <end position="580"/>
    </location>
</feature>
<evidence type="ECO:0000259" key="10">
    <source>
        <dbReference type="Pfam" id="PF13632"/>
    </source>
</evidence>
<evidence type="ECO:0000313" key="11">
    <source>
        <dbReference type="EMBL" id="GMG82808.1"/>
    </source>
</evidence>
<keyword evidence="3" id="KW-0808">Transferase</keyword>
<dbReference type="InterPro" id="IPR001173">
    <property type="entry name" value="Glyco_trans_2-like"/>
</dbReference>
<keyword evidence="5 8" id="KW-1133">Transmembrane helix</keyword>
<feature type="transmembrane region" description="Helical" evidence="8">
    <location>
        <begin position="509"/>
        <end position="537"/>
    </location>
</feature>
<feature type="region of interest" description="Disordered" evidence="7">
    <location>
        <begin position="645"/>
        <end position="673"/>
    </location>
</feature>
<organism evidence="11 12">
    <name type="scientific">Paralimibaculum aggregatum</name>
    <dbReference type="NCBI Taxonomy" id="3036245"/>
    <lineage>
        <taxon>Bacteria</taxon>
        <taxon>Pseudomonadati</taxon>
        <taxon>Pseudomonadota</taxon>
        <taxon>Alphaproteobacteria</taxon>
        <taxon>Rhodobacterales</taxon>
        <taxon>Paracoccaceae</taxon>
        <taxon>Paralimibaculum</taxon>
    </lineage>
</organism>
<protein>
    <submittedName>
        <fullName evidence="11">Glycosyltransferase</fullName>
    </submittedName>
</protein>
<dbReference type="PANTHER" id="PTHR43867:SF2">
    <property type="entry name" value="CELLULOSE SYNTHASE CATALYTIC SUBUNIT A [UDP-FORMING]"/>
    <property type="match status" value="1"/>
</dbReference>
<keyword evidence="4 8" id="KW-0812">Transmembrane</keyword>
<dbReference type="Pfam" id="PF13632">
    <property type="entry name" value="Glyco_trans_2_3"/>
    <property type="match status" value="1"/>
</dbReference>
<evidence type="ECO:0000256" key="2">
    <source>
        <dbReference type="ARBA" id="ARBA00022676"/>
    </source>
</evidence>
<dbReference type="SUPFAM" id="SSF53448">
    <property type="entry name" value="Nucleotide-diphospho-sugar transferases"/>
    <property type="match status" value="1"/>
</dbReference>
<dbReference type="Proteomes" id="UP001239909">
    <property type="component" value="Unassembled WGS sequence"/>
</dbReference>
<feature type="domain" description="Type II secretion system protein GspE N-terminal" evidence="9">
    <location>
        <begin position="85"/>
        <end position="169"/>
    </location>
</feature>
<dbReference type="InterPro" id="IPR007831">
    <property type="entry name" value="T2SS_GspE_N"/>
</dbReference>
<comment type="caution">
    <text evidence="11">The sequence shown here is derived from an EMBL/GenBank/DDBJ whole genome shotgun (WGS) entry which is preliminary data.</text>
</comment>
<feature type="transmembrane region" description="Helical" evidence="8">
    <location>
        <begin position="587"/>
        <end position="607"/>
    </location>
</feature>
<keyword evidence="6 8" id="KW-0472">Membrane</keyword>
<keyword evidence="12" id="KW-1185">Reference proteome</keyword>
<gene>
    <name evidence="11" type="ORF">LNKW23_20210</name>
</gene>
<dbReference type="PANTHER" id="PTHR43867">
    <property type="entry name" value="CELLULOSE SYNTHASE CATALYTIC SUBUNIT A [UDP-FORMING]"/>
    <property type="match status" value="1"/>
</dbReference>
<dbReference type="Gene3D" id="3.90.550.10">
    <property type="entry name" value="Spore Coat Polysaccharide Biosynthesis Protein SpsA, Chain A"/>
    <property type="match status" value="1"/>
</dbReference>
<feature type="domain" description="Glycosyltransferase 2-like" evidence="10">
    <location>
        <begin position="349"/>
        <end position="566"/>
    </location>
</feature>
<evidence type="ECO:0000256" key="4">
    <source>
        <dbReference type="ARBA" id="ARBA00022692"/>
    </source>
</evidence>
<evidence type="ECO:0000256" key="6">
    <source>
        <dbReference type="ARBA" id="ARBA00023136"/>
    </source>
</evidence>
<evidence type="ECO:0000256" key="5">
    <source>
        <dbReference type="ARBA" id="ARBA00022989"/>
    </source>
</evidence>
<evidence type="ECO:0000256" key="7">
    <source>
        <dbReference type="SAM" id="MobiDB-lite"/>
    </source>
</evidence>